<proteinExistence type="predicted"/>
<keyword evidence="2" id="KW-1185">Reference proteome</keyword>
<dbReference type="AlphaFoldDB" id="A0A7I8ITR0"/>
<accession>A0A7I8ITR0</accession>
<gene>
    <name evidence="1" type="ORF">SI7747_06007799</name>
</gene>
<evidence type="ECO:0000313" key="2">
    <source>
        <dbReference type="Proteomes" id="UP001189122"/>
    </source>
</evidence>
<organism evidence="1">
    <name type="scientific">Spirodela intermedia</name>
    <name type="common">Intermediate duckweed</name>
    <dbReference type="NCBI Taxonomy" id="51605"/>
    <lineage>
        <taxon>Eukaryota</taxon>
        <taxon>Viridiplantae</taxon>
        <taxon>Streptophyta</taxon>
        <taxon>Embryophyta</taxon>
        <taxon>Tracheophyta</taxon>
        <taxon>Spermatophyta</taxon>
        <taxon>Magnoliopsida</taxon>
        <taxon>Liliopsida</taxon>
        <taxon>Araceae</taxon>
        <taxon>Lemnoideae</taxon>
        <taxon>Spirodela</taxon>
    </lineage>
</organism>
<evidence type="ECO:0000313" key="1">
    <source>
        <dbReference type="EMBL" id="CAA2621717.1"/>
    </source>
</evidence>
<name>A0A7I8ITR0_SPIIN</name>
<protein>
    <submittedName>
        <fullName evidence="1">Uncharacterized protein</fullName>
    </submittedName>
</protein>
<sequence>MLLKSSWCLILLLEQSLIIINP</sequence>
<reference evidence="1 2" key="1">
    <citation type="submission" date="2019-12" db="EMBL/GenBank/DDBJ databases">
        <authorList>
            <person name="Scholz U."/>
            <person name="Mascher M."/>
            <person name="Fiebig A."/>
        </authorList>
    </citation>
    <scope>NUCLEOTIDE SEQUENCE</scope>
</reference>
<dbReference type="EMBL" id="LR743593">
    <property type="protein sequence ID" value="CAA2621717.1"/>
    <property type="molecule type" value="Genomic_DNA"/>
</dbReference>
<dbReference type="Proteomes" id="UP001189122">
    <property type="component" value="Unassembled WGS sequence"/>
</dbReference>
<dbReference type="EMBL" id="CACRZD030000006">
    <property type="protein sequence ID" value="CAA6661404.1"/>
    <property type="molecule type" value="Genomic_DNA"/>
</dbReference>